<proteinExistence type="predicted"/>
<organism evidence="1 2">
    <name type="scientific">Gallionella capsiferriformans (strain ES-2)</name>
    <name type="common">Gallionella ferruginea capsiferriformans (strain ES-2)</name>
    <dbReference type="NCBI Taxonomy" id="395494"/>
    <lineage>
        <taxon>Bacteria</taxon>
        <taxon>Pseudomonadati</taxon>
        <taxon>Pseudomonadota</taxon>
        <taxon>Betaproteobacteria</taxon>
        <taxon>Nitrosomonadales</taxon>
        <taxon>Gallionellaceae</taxon>
        <taxon>Gallionella</taxon>
    </lineage>
</organism>
<dbReference type="STRING" id="395494.Galf_0816"/>
<reference evidence="1 2" key="1">
    <citation type="submission" date="2010-08" db="EMBL/GenBank/DDBJ databases">
        <title>Complete sequence of Gallionella capsiferriformans ES-2.</title>
        <authorList>
            <consortium name="US DOE Joint Genome Institute"/>
            <person name="Lucas S."/>
            <person name="Copeland A."/>
            <person name="Lapidus A."/>
            <person name="Cheng J.-F."/>
            <person name="Bruce D."/>
            <person name="Goodwin L."/>
            <person name="Pitluck S."/>
            <person name="Chertkov O."/>
            <person name="Davenport K.W."/>
            <person name="Detter J.C."/>
            <person name="Han C."/>
            <person name="Tapia R."/>
            <person name="Land M."/>
            <person name="Hauser L."/>
            <person name="Chang Y.-J."/>
            <person name="Jeffries C."/>
            <person name="Kyrpides N."/>
            <person name="Ivanova N."/>
            <person name="Mikhailova N."/>
            <person name="Shelobolina E.S."/>
            <person name="Picardal F."/>
            <person name="Roden E."/>
            <person name="Emerson D."/>
            <person name="Woyke T."/>
        </authorList>
    </citation>
    <scope>NUCLEOTIDE SEQUENCE [LARGE SCALE GENOMIC DNA]</scope>
    <source>
        <strain evidence="1 2">ES-2</strain>
    </source>
</reference>
<keyword evidence="2" id="KW-1185">Reference proteome</keyword>
<dbReference type="KEGG" id="gca:Galf_0816"/>
<sequence length="136" mass="16178">MIRLCQCDSWGDDEAMDHAEFNRWDKPWKRNGPLTEKEKEHNERCARMCQARKKLEDWESNLRHQHSQEKHDEIAHMVRTFAREFVTTCNEAFVDTWDIAVFFVDLLDWSKRRGLINVKGKTYKPRTGKSEGAGHE</sequence>
<evidence type="ECO:0000313" key="1">
    <source>
        <dbReference type="EMBL" id="ADL54852.1"/>
    </source>
</evidence>
<dbReference type="EMBL" id="CP002159">
    <property type="protein sequence ID" value="ADL54852.1"/>
    <property type="molecule type" value="Genomic_DNA"/>
</dbReference>
<dbReference type="Proteomes" id="UP000001235">
    <property type="component" value="Chromosome"/>
</dbReference>
<dbReference type="RefSeq" id="WP_013292793.1">
    <property type="nucleotide sequence ID" value="NC_014394.1"/>
</dbReference>
<dbReference type="HOGENOM" id="CLU_1872440_0_0_4"/>
<protein>
    <submittedName>
        <fullName evidence="1">Uncharacterized protein</fullName>
    </submittedName>
</protein>
<name>D9SDU5_GALCS</name>
<evidence type="ECO:0000313" key="2">
    <source>
        <dbReference type="Proteomes" id="UP000001235"/>
    </source>
</evidence>
<accession>D9SDU5</accession>
<gene>
    <name evidence="1" type="ordered locus">Galf_0816</name>
</gene>
<dbReference type="AlphaFoldDB" id="D9SDU5"/>